<name>A0A6P7GHX0_DIAVI</name>
<protein>
    <submittedName>
        <fullName evidence="2">Uncharacterized protein LOC114342861</fullName>
    </submittedName>
</protein>
<dbReference type="AlphaFoldDB" id="A0A6P7GHX0"/>
<proteinExistence type="predicted"/>
<evidence type="ECO:0000256" key="1">
    <source>
        <dbReference type="SAM" id="Phobius"/>
    </source>
</evidence>
<gene>
    <name evidence="2" type="primary">LOC114342861</name>
</gene>
<dbReference type="InParanoid" id="A0A6P7GHX0"/>
<reference evidence="2" key="1">
    <citation type="submission" date="2025-08" db="UniProtKB">
        <authorList>
            <consortium name="RefSeq"/>
        </authorList>
    </citation>
    <scope>IDENTIFICATION</scope>
    <source>
        <tissue evidence="2">Whole insect</tissue>
    </source>
</reference>
<dbReference type="RefSeq" id="XP_028149466.1">
    <property type="nucleotide sequence ID" value="XM_028293665.1"/>
</dbReference>
<feature type="transmembrane region" description="Helical" evidence="1">
    <location>
        <begin position="97"/>
        <end position="115"/>
    </location>
</feature>
<organism evidence="2">
    <name type="scientific">Diabrotica virgifera virgifera</name>
    <name type="common">western corn rootworm</name>
    <dbReference type="NCBI Taxonomy" id="50390"/>
    <lineage>
        <taxon>Eukaryota</taxon>
        <taxon>Metazoa</taxon>
        <taxon>Ecdysozoa</taxon>
        <taxon>Arthropoda</taxon>
        <taxon>Hexapoda</taxon>
        <taxon>Insecta</taxon>
        <taxon>Pterygota</taxon>
        <taxon>Neoptera</taxon>
        <taxon>Endopterygota</taxon>
        <taxon>Coleoptera</taxon>
        <taxon>Polyphaga</taxon>
        <taxon>Cucujiformia</taxon>
        <taxon>Chrysomeloidea</taxon>
        <taxon>Chrysomelidae</taxon>
        <taxon>Galerucinae</taxon>
        <taxon>Diabroticina</taxon>
        <taxon>Diabroticites</taxon>
        <taxon>Diabrotica</taxon>
    </lineage>
</organism>
<evidence type="ECO:0000313" key="2">
    <source>
        <dbReference type="RefSeq" id="XP_028149466.1"/>
    </source>
</evidence>
<accession>A0A6P7GHX0</accession>
<sequence length="148" mass="16947">MNSFAYLQKPNYKQFMCMSVISPSPMDGNNALALPSLGEGCVMSKVGKIKERSAVESSTSNSDSDDIVLSEMETSDEEKHDTLFSDMLTTPDYDTKILLFLNTYLLLFFSKYIILKYNVQLLDRIEFEIIGWRYCQQGLEISPKMTFF</sequence>
<keyword evidence="1" id="KW-0472">Membrane</keyword>
<keyword evidence="1" id="KW-0812">Transmembrane</keyword>
<keyword evidence="1" id="KW-1133">Transmembrane helix</keyword>